<dbReference type="HOGENOM" id="CLU_011534_0_1_5"/>
<dbReference type="eggNOG" id="COG0026">
    <property type="taxonomic scope" value="Bacteria"/>
</dbReference>
<dbReference type="AlphaFoldDB" id="B0SVJ5"/>
<dbReference type="FunFam" id="3.30.1490.20:FF:000015">
    <property type="entry name" value="N5-carboxyaminoimidazole ribonucleotide synthase"/>
    <property type="match status" value="1"/>
</dbReference>
<gene>
    <name evidence="5 6" type="primary">purK</name>
    <name evidence="8" type="ordered locus">Caul_0903</name>
</gene>
<dbReference type="PANTHER" id="PTHR11609:SF5">
    <property type="entry name" value="PHOSPHORIBOSYLAMINOIMIDAZOLE CARBOXYLASE"/>
    <property type="match status" value="1"/>
</dbReference>
<evidence type="ECO:0000256" key="1">
    <source>
        <dbReference type="ARBA" id="ARBA00022598"/>
    </source>
</evidence>
<dbReference type="GO" id="GO:0034028">
    <property type="term" value="F:5-(carboxyamino)imidazole ribonucleotide synthase activity"/>
    <property type="evidence" value="ECO:0007669"/>
    <property type="project" value="UniProtKB-UniRule"/>
</dbReference>
<dbReference type="Gene3D" id="3.40.50.20">
    <property type="match status" value="1"/>
</dbReference>
<dbReference type="InterPro" id="IPR005875">
    <property type="entry name" value="PurK"/>
</dbReference>
<dbReference type="InterPro" id="IPR016185">
    <property type="entry name" value="PreATP-grasp_dom_sf"/>
</dbReference>
<protein>
    <recommendedName>
        <fullName evidence="5 6">N5-carboxyaminoimidazole ribonucleotide synthase</fullName>
        <shortName evidence="5 6">N5-CAIR synthase</shortName>
        <ecNumber evidence="5 6">6.3.4.18</ecNumber>
    </recommendedName>
    <alternativeName>
        <fullName evidence="5 6">5-(carboxyamino)imidazole ribonucleotide synthetase</fullName>
    </alternativeName>
</protein>
<dbReference type="InterPro" id="IPR003135">
    <property type="entry name" value="ATP-grasp_carboxylate-amine"/>
</dbReference>
<evidence type="ECO:0000256" key="5">
    <source>
        <dbReference type="HAMAP-Rule" id="MF_01928"/>
    </source>
</evidence>
<feature type="binding site" evidence="5">
    <location>
        <begin position="157"/>
        <end position="163"/>
    </location>
    <ligand>
        <name>ATP</name>
        <dbReference type="ChEBI" id="CHEBI:30616"/>
    </ligand>
</feature>
<feature type="binding site" evidence="5">
    <location>
        <position position="112"/>
    </location>
    <ligand>
        <name>ATP</name>
        <dbReference type="ChEBI" id="CHEBI:30616"/>
    </ligand>
</feature>
<dbReference type="STRING" id="366602.Caul_0903"/>
<dbReference type="SUPFAM" id="SSF56059">
    <property type="entry name" value="Glutathione synthetase ATP-binding domain-like"/>
    <property type="match status" value="1"/>
</dbReference>
<feature type="domain" description="ATP-grasp" evidence="7">
    <location>
        <begin position="116"/>
        <end position="302"/>
    </location>
</feature>
<dbReference type="HAMAP" id="MF_01928">
    <property type="entry name" value="PurK"/>
    <property type="match status" value="1"/>
</dbReference>
<dbReference type="SUPFAM" id="SSF51246">
    <property type="entry name" value="Rudiment single hybrid motif"/>
    <property type="match status" value="1"/>
</dbReference>
<dbReference type="Pfam" id="PF22660">
    <property type="entry name" value="RS_preATP-grasp-like"/>
    <property type="match status" value="1"/>
</dbReference>
<comment type="catalytic activity">
    <reaction evidence="5 6">
        <text>5-amino-1-(5-phospho-beta-D-ribosyl)imidazole + hydrogencarbonate + ATP = 5-carboxyamino-1-(5-phospho-D-ribosyl)imidazole + ADP + phosphate + 2 H(+)</text>
        <dbReference type="Rhea" id="RHEA:19317"/>
        <dbReference type="ChEBI" id="CHEBI:15378"/>
        <dbReference type="ChEBI" id="CHEBI:17544"/>
        <dbReference type="ChEBI" id="CHEBI:30616"/>
        <dbReference type="ChEBI" id="CHEBI:43474"/>
        <dbReference type="ChEBI" id="CHEBI:58730"/>
        <dbReference type="ChEBI" id="CHEBI:137981"/>
        <dbReference type="ChEBI" id="CHEBI:456216"/>
        <dbReference type="EC" id="6.3.4.18"/>
    </reaction>
</comment>
<evidence type="ECO:0000313" key="8">
    <source>
        <dbReference type="EMBL" id="ABZ70034.1"/>
    </source>
</evidence>
<dbReference type="GO" id="GO:0004638">
    <property type="term" value="F:phosphoribosylaminoimidazole carboxylase activity"/>
    <property type="evidence" value="ECO:0007669"/>
    <property type="project" value="InterPro"/>
</dbReference>
<dbReference type="GO" id="GO:0006189">
    <property type="term" value="P:'de novo' IMP biosynthetic process"/>
    <property type="evidence" value="ECO:0007669"/>
    <property type="project" value="UniProtKB-UniRule"/>
</dbReference>
<organism evidence="8">
    <name type="scientific">Caulobacter sp. (strain K31)</name>
    <dbReference type="NCBI Taxonomy" id="366602"/>
    <lineage>
        <taxon>Bacteria</taxon>
        <taxon>Pseudomonadati</taxon>
        <taxon>Pseudomonadota</taxon>
        <taxon>Alphaproteobacteria</taxon>
        <taxon>Caulobacterales</taxon>
        <taxon>Caulobacteraceae</taxon>
        <taxon>Caulobacter</taxon>
    </lineage>
</organism>
<dbReference type="UniPathway" id="UPA00074">
    <property type="reaction ID" value="UER00942"/>
</dbReference>
<dbReference type="PANTHER" id="PTHR11609">
    <property type="entry name" value="PURINE BIOSYNTHESIS PROTEIN 6/7, PUR6/7"/>
    <property type="match status" value="1"/>
</dbReference>
<evidence type="ECO:0000256" key="3">
    <source>
        <dbReference type="ARBA" id="ARBA00022755"/>
    </source>
</evidence>
<comment type="caution">
    <text evidence="5">Lacks conserved residue(s) required for the propagation of feature annotation.</text>
</comment>
<dbReference type="InterPro" id="IPR054350">
    <property type="entry name" value="PurT/PurK_preATP-grasp"/>
</dbReference>
<dbReference type="FunFam" id="3.40.50.20:FF:000016">
    <property type="entry name" value="N5-carboxyaminoimidazole ribonucleotide synthase"/>
    <property type="match status" value="1"/>
</dbReference>
<dbReference type="PROSITE" id="PS50975">
    <property type="entry name" value="ATP_GRASP"/>
    <property type="match status" value="1"/>
</dbReference>
<dbReference type="EMBL" id="CP000927">
    <property type="protein sequence ID" value="ABZ70034.1"/>
    <property type="molecule type" value="Genomic_DNA"/>
</dbReference>
<feature type="binding site" evidence="5">
    <location>
        <position position="152"/>
    </location>
    <ligand>
        <name>ATP</name>
        <dbReference type="ChEBI" id="CHEBI:30616"/>
    </ligand>
</feature>
<dbReference type="InterPro" id="IPR040686">
    <property type="entry name" value="PurK_C"/>
</dbReference>
<comment type="similarity">
    <text evidence="5 6">Belongs to the PurK/PurT family.</text>
</comment>
<comment type="function">
    <text evidence="5">Catalyzes the ATP-dependent conversion of 5-aminoimidazole ribonucleotide (AIR) and HCO(3)(-) to N5-carboxyaminoimidazole ribonucleotide (N5-CAIR).</text>
</comment>
<dbReference type="NCBIfam" id="NF004676">
    <property type="entry name" value="PRK06019.1-2"/>
    <property type="match status" value="1"/>
</dbReference>
<evidence type="ECO:0000256" key="2">
    <source>
        <dbReference type="ARBA" id="ARBA00022741"/>
    </source>
</evidence>
<dbReference type="NCBIfam" id="NF004679">
    <property type="entry name" value="PRK06019.1-5"/>
    <property type="match status" value="1"/>
</dbReference>
<keyword evidence="4 5" id="KW-0067">ATP-binding</keyword>
<dbReference type="Pfam" id="PF17769">
    <property type="entry name" value="PurK_C"/>
    <property type="match status" value="1"/>
</dbReference>
<evidence type="ECO:0000256" key="6">
    <source>
        <dbReference type="RuleBase" id="RU361200"/>
    </source>
</evidence>
<comment type="subunit">
    <text evidence="5 6">Homodimer.</text>
</comment>
<feature type="binding site" evidence="5">
    <location>
        <position position="218"/>
    </location>
    <ligand>
        <name>ATP</name>
        <dbReference type="ChEBI" id="CHEBI:30616"/>
    </ligand>
</feature>
<dbReference type="GO" id="GO:0046872">
    <property type="term" value="F:metal ion binding"/>
    <property type="evidence" value="ECO:0007669"/>
    <property type="project" value="InterPro"/>
</dbReference>
<keyword evidence="1 5" id="KW-0436">Ligase</keyword>
<feature type="binding site" evidence="5">
    <location>
        <begin position="272"/>
        <end position="273"/>
    </location>
    <ligand>
        <name>ATP</name>
        <dbReference type="ChEBI" id="CHEBI:30616"/>
    </ligand>
</feature>
<dbReference type="InterPro" id="IPR011761">
    <property type="entry name" value="ATP-grasp"/>
</dbReference>
<evidence type="ECO:0000259" key="7">
    <source>
        <dbReference type="PROSITE" id="PS50975"/>
    </source>
</evidence>
<dbReference type="OrthoDB" id="9804625at2"/>
<name>B0SVJ5_CAUSK</name>
<dbReference type="GO" id="GO:0005524">
    <property type="term" value="F:ATP binding"/>
    <property type="evidence" value="ECO:0007669"/>
    <property type="project" value="UniProtKB-UniRule"/>
</dbReference>
<keyword evidence="2 5" id="KW-0547">Nucleotide-binding</keyword>
<dbReference type="GO" id="GO:0005829">
    <property type="term" value="C:cytosol"/>
    <property type="evidence" value="ECO:0007669"/>
    <property type="project" value="TreeGrafter"/>
</dbReference>
<proteinExistence type="inferred from homology"/>
<dbReference type="NCBIfam" id="TIGR01161">
    <property type="entry name" value="purK"/>
    <property type="match status" value="1"/>
</dbReference>
<dbReference type="Pfam" id="PF02222">
    <property type="entry name" value="ATP-grasp"/>
    <property type="match status" value="1"/>
</dbReference>
<dbReference type="Gene3D" id="3.30.1490.20">
    <property type="entry name" value="ATP-grasp fold, A domain"/>
    <property type="match status" value="1"/>
</dbReference>
<accession>B0SVJ5</accession>
<dbReference type="KEGG" id="cak:Caul_0903"/>
<comment type="pathway">
    <text evidence="5 6">Purine metabolism; IMP biosynthesis via de novo pathway; 5-amino-1-(5-phospho-D-ribosyl)imidazole-4-carboxylate from 5-amino-1-(5-phospho-D-ribosyl)imidazole (N5-CAIR route): step 1/2.</text>
</comment>
<evidence type="ECO:0000256" key="4">
    <source>
        <dbReference type="ARBA" id="ARBA00022840"/>
    </source>
</evidence>
<keyword evidence="3 5" id="KW-0658">Purine biosynthesis</keyword>
<comment type="function">
    <text evidence="6">Catalyzes the ATP-dependent conversion of 5-aminoimidazole ribonucleotide (AIR) and HCO(3)- to N5-carboxyaminoimidazole ribonucleotide (N5-CAIR).</text>
</comment>
<dbReference type="InterPro" id="IPR013815">
    <property type="entry name" value="ATP_grasp_subdomain_1"/>
</dbReference>
<reference evidence="8" key="1">
    <citation type="submission" date="2008-01" db="EMBL/GenBank/DDBJ databases">
        <title>Complete sequence of chromosome of Caulobacter sp. K31.</title>
        <authorList>
            <consortium name="US DOE Joint Genome Institute"/>
            <person name="Copeland A."/>
            <person name="Lucas S."/>
            <person name="Lapidus A."/>
            <person name="Barry K."/>
            <person name="Glavina del Rio T."/>
            <person name="Dalin E."/>
            <person name="Tice H."/>
            <person name="Pitluck S."/>
            <person name="Bruce D."/>
            <person name="Goodwin L."/>
            <person name="Thompson L.S."/>
            <person name="Brettin T."/>
            <person name="Detter J.C."/>
            <person name="Han C."/>
            <person name="Schmutz J."/>
            <person name="Larimer F."/>
            <person name="Land M."/>
            <person name="Hauser L."/>
            <person name="Kyrpides N."/>
            <person name="Kim E."/>
            <person name="Stephens C."/>
            <person name="Richardson P."/>
        </authorList>
    </citation>
    <scope>NUCLEOTIDE SEQUENCE [LARGE SCALE GENOMIC DNA]</scope>
    <source>
        <strain evidence="8">K31</strain>
    </source>
</reference>
<sequence>MRSPPAFPLAPGSTIGILGGGQLGRMLALAAARLGFDVVILDPEENSPAGRVAARQIVGPYDDRWSLRRLAEVADVVTYEFENVPADTVAELTAQGVLVAPGAKALAAAQDRVVEKSFLAEIGVPTVAFAPVETVDDLPAAIAKIGAPSLLKTRREGYDGKGQAWVQRPADAAASFEKIGQQPAILEAPADFVRELSVIAARGRDGEIACYPLSDNHHEGGVLRRTSAPAKVSPATRDQAEAIVVRILTALDYVGVIGVELFEMADGKLLVNEFAPRVHNTGHWTQDGCEVDQFEQHIRAVAGWPLGPTAPRAHVEMTNLLGAEVEAWAKLAAEPETRLHLYGKGEARPGRKMGHVNRLRGLKD</sequence>
<dbReference type="FunFam" id="3.30.470.20:FF:000029">
    <property type="entry name" value="N5-carboxyaminoimidazole ribonucleotide synthase"/>
    <property type="match status" value="1"/>
</dbReference>
<dbReference type="EC" id="6.3.4.18" evidence="5 6"/>
<feature type="binding site" evidence="5">
    <location>
        <position position="195"/>
    </location>
    <ligand>
        <name>ATP</name>
        <dbReference type="ChEBI" id="CHEBI:30616"/>
    </ligand>
</feature>
<dbReference type="NCBIfam" id="NF004675">
    <property type="entry name" value="PRK06019.1-1"/>
    <property type="match status" value="1"/>
</dbReference>
<dbReference type="InterPro" id="IPR011054">
    <property type="entry name" value="Rudment_hybrid_motif"/>
</dbReference>
<keyword evidence="8" id="KW-0456">Lyase</keyword>
<dbReference type="SUPFAM" id="SSF52440">
    <property type="entry name" value="PreATP-grasp domain"/>
    <property type="match status" value="1"/>
</dbReference>
<dbReference type="Gene3D" id="3.30.470.20">
    <property type="entry name" value="ATP-grasp fold, B domain"/>
    <property type="match status" value="1"/>
</dbReference>